<dbReference type="EMBL" id="SJPQ01000002">
    <property type="protein sequence ID" value="TWT88869.1"/>
    <property type="molecule type" value="Genomic_DNA"/>
</dbReference>
<dbReference type="InterPro" id="IPR011322">
    <property type="entry name" value="N-reg_PII-like_a/b"/>
</dbReference>
<dbReference type="SUPFAM" id="SSF54913">
    <property type="entry name" value="GlnB-like"/>
    <property type="match status" value="1"/>
</dbReference>
<dbReference type="InterPro" id="IPR015867">
    <property type="entry name" value="N-reg_PII/ATP_PRibTrfase_C"/>
</dbReference>
<gene>
    <name evidence="2" type="primary">cutA</name>
    <name evidence="2" type="ORF">Mal64_23570</name>
</gene>
<dbReference type="GO" id="GO:0010038">
    <property type="term" value="P:response to metal ion"/>
    <property type="evidence" value="ECO:0007669"/>
    <property type="project" value="InterPro"/>
</dbReference>
<evidence type="ECO:0000313" key="2">
    <source>
        <dbReference type="EMBL" id="TWT88869.1"/>
    </source>
</evidence>
<dbReference type="OrthoDB" id="37622at2"/>
<protein>
    <submittedName>
        <fullName evidence="2">Divalent-cation tolerance protein CutA</fullName>
    </submittedName>
</protein>
<organism evidence="2 3">
    <name type="scientific">Pseudobythopirellula maris</name>
    <dbReference type="NCBI Taxonomy" id="2527991"/>
    <lineage>
        <taxon>Bacteria</taxon>
        <taxon>Pseudomonadati</taxon>
        <taxon>Planctomycetota</taxon>
        <taxon>Planctomycetia</taxon>
        <taxon>Pirellulales</taxon>
        <taxon>Lacipirellulaceae</taxon>
        <taxon>Pseudobythopirellula</taxon>
    </lineage>
</organism>
<evidence type="ECO:0000256" key="1">
    <source>
        <dbReference type="ARBA" id="ARBA00010169"/>
    </source>
</evidence>
<reference evidence="2 3" key="1">
    <citation type="submission" date="2019-02" db="EMBL/GenBank/DDBJ databases">
        <title>Deep-cultivation of Planctomycetes and their phenomic and genomic characterization uncovers novel biology.</title>
        <authorList>
            <person name="Wiegand S."/>
            <person name="Jogler M."/>
            <person name="Boedeker C."/>
            <person name="Pinto D."/>
            <person name="Vollmers J."/>
            <person name="Rivas-Marin E."/>
            <person name="Kohn T."/>
            <person name="Peeters S.H."/>
            <person name="Heuer A."/>
            <person name="Rast P."/>
            <person name="Oberbeckmann S."/>
            <person name="Bunk B."/>
            <person name="Jeske O."/>
            <person name="Meyerdierks A."/>
            <person name="Storesund J.E."/>
            <person name="Kallscheuer N."/>
            <person name="Luecker S."/>
            <person name="Lage O.M."/>
            <person name="Pohl T."/>
            <person name="Merkel B.J."/>
            <person name="Hornburger P."/>
            <person name="Mueller R.-W."/>
            <person name="Bruemmer F."/>
            <person name="Labrenz M."/>
            <person name="Spormann A.M."/>
            <person name="Op Den Camp H."/>
            <person name="Overmann J."/>
            <person name="Amann R."/>
            <person name="Jetten M.S.M."/>
            <person name="Mascher T."/>
            <person name="Medema M.H."/>
            <person name="Devos D.P."/>
            <person name="Kaster A.-K."/>
            <person name="Ovreas L."/>
            <person name="Rohde M."/>
            <person name="Galperin M.Y."/>
            <person name="Jogler C."/>
        </authorList>
    </citation>
    <scope>NUCLEOTIDE SEQUENCE [LARGE SCALE GENOMIC DNA]</scope>
    <source>
        <strain evidence="2 3">Mal64</strain>
    </source>
</reference>
<dbReference type="PANTHER" id="PTHR23419">
    <property type="entry name" value="DIVALENT CATION TOLERANCE CUTA-RELATED"/>
    <property type="match status" value="1"/>
</dbReference>
<dbReference type="Proteomes" id="UP000315440">
    <property type="component" value="Unassembled WGS sequence"/>
</dbReference>
<comment type="caution">
    <text evidence="2">The sequence shown here is derived from an EMBL/GenBank/DDBJ whole genome shotgun (WGS) entry which is preliminary data.</text>
</comment>
<dbReference type="GO" id="GO:0005507">
    <property type="term" value="F:copper ion binding"/>
    <property type="evidence" value="ECO:0007669"/>
    <property type="project" value="TreeGrafter"/>
</dbReference>
<dbReference type="InterPro" id="IPR004323">
    <property type="entry name" value="Ion_tolerance_CutA"/>
</dbReference>
<evidence type="ECO:0000313" key="3">
    <source>
        <dbReference type="Proteomes" id="UP000315440"/>
    </source>
</evidence>
<accession>A0A5C5ZN49</accession>
<dbReference type="Gene3D" id="3.30.70.120">
    <property type="match status" value="1"/>
</dbReference>
<dbReference type="Pfam" id="PF03091">
    <property type="entry name" value="CutA1"/>
    <property type="match status" value="1"/>
</dbReference>
<name>A0A5C5ZN49_9BACT</name>
<proteinExistence type="inferred from homology"/>
<dbReference type="RefSeq" id="WP_146400294.1">
    <property type="nucleotide sequence ID" value="NZ_SJPQ01000002.1"/>
</dbReference>
<dbReference type="PANTHER" id="PTHR23419:SF8">
    <property type="entry name" value="FI09726P"/>
    <property type="match status" value="1"/>
</dbReference>
<comment type="similarity">
    <text evidence="1">Belongs to the CutA family.</text>
</comment>
<sequence>MLLEVTTTTGDRAIAERIAAELVDKRLAACVQITGPATSSYHWDGAIEITEEWLCTAKSSDDHWGAIQEVVSRLHPYDVPELIATEIVRVSDAYGAWLRRELASVEG</sequence>
<dbReference type="AlphaFoldDB" id="A0A5C5ZN49"/>
<keyword evidence="3" id="KW-1185">Reference proteome</keyword>